<protein>
    <submittedName>
        <fullName evidence="2">Uncharacterized protein</fullName>
    </submittedName>
</protein>
<dbReference type="HOGENOM" id="CLU_1046716_0_0_1"/>
<feature type="compositionally biased region" description="Low complexity" evidence="1">
    <location>
        <begin position="108"/>
        <end position="120"/>
    </location>
</feature>
<feature type="compositionally biased region" description="Polar residues" evidence="1">
    <location>
        <begin position="231"/>
        <end position="249"/>
    </location>
</feature>
<proteinExistence type="predicted"/>
<dbReference type="EMBL" id="GL379886">
    <property type="protein sequence ID" value="EGT31494.1"/>
    <property type="molecule type" value="Genomic_DNA"/>
</dbReference>
<organism evidence="3">
    <name type="scientific">Caenorhabditis brenneri</name>
    <name type="common">Nematode worm</name>
    <dbReference type="NCBI Taxonomy" id="135651"/>
    <lineage>
        <taxon>Eukaryota</taxon>
        <taxon>Metazoa</taxon>
        <taxon>Ecdysozoa</taxon>
        <taxon>Nematoda</taxon>
        <taxon>Chromadorea</taxon>
        <taxon>Rhabditida</taxon>
        <taxon>Rhabditina</taxon>
        <taxon>Rhabditomorpha</taxon>
        <taxon>Rhabditoidea</taxon>
        <taxon>Rhabditidae</taxon>
        <taxon>Peloderinae</taxon>
        <taxon>Caenorhabditis</taxon>
    </lineage>
</organism>
<feature type="compositionally biased region" description="Polar residues" evidence="1">
    <location>
        <begin position="62"/>
        <end position="79"/>
    </location>
</feature>
<feature type="compositionally biased region" description="Basic and acidic residues" evidence="1">
    <location>
        <begin position="7"/>
        <end position="26"/>
    </location>
</feature>
<feature type="region of interest" description="Disordered" evidence="1">
    <location>
        <begin position="1"/>
        <end position="266"/>
    </location>
</feature>
<accession>G0NHM6</accession>
<keyword evidence="3" id="KW-1185">Reference proteome</keyword>
<feature type="compositionally biased region" description="Basic and acidic residues" evidence="1">
    <location>
        <begin position="96"/>
        <end position="107"/>
    </location>
</feature>
<reference evidence="3" key="1">
    <citation type="submission" date="2011-07" db="EMBL/GenBank/DDBJ databases">
        <authorList>
            <consortium name="Caenorhabditis brenneri Sequencing and Analysis Consortium"/>
            <person name="Wilson R.K."/>
        </authorList>
    </citation>
    <scope>NUCLEOTIDE SEQUENCE [LARGE SCALE GENOMIC DNA]</scope>
    <source>
        <strain evidence="3">PB2801</strain>
    </source>
</reference>
<gene>
    <name evidence="2" type="ORF">CAEBREN_12460</name>
</gene>
<evidence type="ECO:0000313" key="3">
    <source>
        <dbReference type="Proteomes" id="UP000008068"/>
    </source>
</evidence>
<evidence type="ECO:0000256" key="1">
    <source>
        <dbReference type="SAM" id="MobiDB-lite"/>
    </source>
</evidence>
<evidence type="ECO:0000313" key="2">
    <source>
        <dbReference type="EMBL" id="EGT31494.1"/>
    </source>
</evidence>
<dbReference type="Proteomes" id="UP000008068">
    <property type="component" value="Unassembled WGS sequence"/>
</dbReference>
<dbReference type="InParanoid" id="G0NHM6"/>
<feature type="compositionally biased region" description="Low complexity" evidence="1">
    <location>
        <begin position="168"/>
        <end position="180"/>
    </location>
</feature>
<name>G0NHM6_CAEBE</name>
<feature type="compositionally biased region" description="Basic and acidic residues" evidence="1">
    <location>
        <begin position="203"/>
        <end position="212"/>
    </location>
</feature>
<sequence length="266" mass="28225">MEDSRSDDERPEQKEEDPGATRRDDTASQDAQSLQESGGRDGPSTSDAAARRESDEAVSETEIPTETQESGNREGPSTSRKTDQDTECRPASTVDSPKESESPERMDPSVVPPVDSSAPAGAQPSEIAQPPEYSTSIGNASGYKPPPSYNENHGMNIPPPAYAPLPVNTTSPANDSSSSNAPPPTCSSLLETPAPSEGGHSNTVDERTRQEGGELNQNSDQQDPNAGIIMTQPQAGPTQPRNTRRASTTEQDDCPTLSCFTPRQSS</sequence>
<dbReference type="AlphaFoldDB" id="G0NHM6"/>
<feature type="compositionally biased region" description="Polar residues" evidence="1">
    <location>
        <begin position="215"/>
        <end position="224"/>
    </location>
</feature>